<sequence length="212" mass="25266">MPRPGKSSYSDEKPPYSYIALTAMAIQQSPEKMLPLSDIYKFITDRFPYYRTNTQKWQNSLRHNLSFNDCFIKVPRRIDRPGKGNFWALHSKCSDMFENGSYLRRRKRFKLLKQEQIKLDDDDDEEEEEEEEEEQEEKSIIIQKPIRKTSFLIDNLLANDTNTSFTTTSSSETNNSTLHQLHYTTDFELLRKLTLFNDVHGHHHNLSQQFYW</sequence>
<proteinExistence type="predicted"/>
<dbReference type="GO" id="GO:0000978">
    <property type="term" value="F:RNA polymerase II cis-regulatory region sequence-specific DNA binding"/>
    <property type="evidence" value="ECO:0007669"/>
    <property type="project" value="TreeGrafter"/>
</dbReference>
<dbReference type="PROSITE" id="PS00657">
    <property type="entry name" value="FORK_HEAD_1"/>
    <property type="match status" value="1"/>
</dbReference>
<evidence type="ECO:0000256" key="5">
    <source>
        <dbReference type="ARBA" id="ARBA00023242"/>
    </source>
</evidence>
<feature type="region of interest" description="Disordered" evidence="7">
    <location>
        <begin position="120"/>
        <end position="139"/>
    </location>
</feature>
<dbReference type="PROSITE" id="PS00658">
    <property type="entry name" value="FORK_HEAD_2"/>
    <property type="match status" value="1"/>
</dbReference>
<evidence type="ECO:0000313" key="11">
    <source>
        <dbReference type="Proteomes" id="UP000663836"/>
    </source>
</evidence>
<dbReference type="Gene3D" id="1.10.10.10">
    <property type="entry name" value="Winged helix-like DNA-binding domain superfamily/Winged helix DNA-binding domain"/>
    <property type="match status" value="1"/>
</dbReference>
<evidence type="ECO:0000256" key="1">
    <source>
        <dbReference type="ARBA" id="ARBA00004123"/>
    </source>
</evidence>
<keyword evidence="2" id="KW-0805">Transcription regulation</keyword>
<dbReference type="GO" id="GO:0000981">
    <property type="term" value="F:DNA-binding transcription factor activity, RNA polymerase II-specific"/>
    <property type="evidence" value="ECO:0007669"/>
    <property type="project" value="TreeGrafter"/>
</dbReference>
<organism evidence="10 11">
    <name type="scientific">Rotaria sordida</name>
    <dbReference type="NCBI Taxonomy" id="392033"/>
    <lineage>
        <taxon>Eukaryota</taxon>
        <taxon>Metazoa</taxon>
        <taxon>Spiralia</taxon>
        <taxon>Gnathifera</taxon>
        <taxon>Rotifera</taxon>
        <taxon>Eurotatoria</taxon>
        <taxon>Bdelloidea</taxon>
        <taxon>Philodinida</taxon>
        <taxon>Philodinidae</taxon>
        <taxon>Rotaria</taxon>
    </lineage>
</organism>
<dbReference type="InterPro" id="IPR030456">
    <property type="entry name" value="TF_fork_head_CS_2"/>
</dbReference>
<dbReference type="Pfam" id="PF00250">
    <property type="entry name" value="Forkhead"/>
    <property type="match status" value="1"/>
</dbReference>
<dbReference type="GO" id="GO:0030154">
    <property type="term" value="P:cell differentiation"/>
    <property type="evidence" value="ECO:0007669"/>
    <property type="project" value="TreeGrafter"/>
</dbReference>
<dbReference type="GO" id="GO:0005634">
    <property type="term" value="C:nucleus"/>
    <property type="evidence" value="ECO:0007669"/>
    <property type="project" value="UniProtKB-SubCell"/>
</dbReference>
<dbReference type="FunFam" id="1.10.10.10:FF:000082">
    <property type="entry name" value="forkhead box protein B2"/>
    <property type="match status" value="1"/>
</dbReference>
<feature type="domain" description="Fork-head" evidence="8">
    <location>
        <begin position="13"/>
        <end position="107"/>
    </location>
</feature>
<evidence type="ECO:0000256" key="7">
    <source>
        <dbReference type="SAM" id="MobiDB-lite"/>
    </source>
</evidence>
<dbReference type="SUPFAM" id="SSF46785">
    <property type="entry name" value="Winged helix' DNA-binding domain"/>
    <property type="match status" value="1"/>
</dbReference>
<reference evidence="10" key="1">
    <citation type="submission" date="2021-02" db="EMBL/GenBank/DDBJ databases">
        <authorList>
            <person name="Nowell W R."/>
        </authorList>
    </citation>
    <scope>NUCLEOTIDE SEQUENCE</scope>
</reference>
<dbReference type="GO" id="GO:0009653">
    <property type="term" value="P:anatomical structure morphogenesis"/>
    <property type="evidence" value="ECO:0007669"/>
    <property type="project" value="TreeGrafter"/>
</dbReference>
<evidence type="ECO:0000313" key="9">
    <source>
        <dbReference type="EMBL" id="CAF1370667.1"/>
    </source>
</evidence>
<comment type="caution">
    <text evidence="10">The sequence shown here is derived from an EMBL/GenBank/DDBJ whole genome shotgun (WGS) entry which is preliminary data.</text>
</comment>
<dbReference type="Proteomes" id="UP000663864">
    <property type="component" value="Unassembled WGS sequence"/>
</dbReference>
<evidence type="ECO:0000256" key="6">
    <source>
        <dbReference type="PROSITE-ProRule" id="PRU00089"/>
    </source>
</evidence>
<dbReference type="EMBL" id="CAJNOT010003207">
    <property type="protein sequence ID" value="CAF1370667.1"/>
    <property type="molecule type" value="Genomic_DNA"/>
</dbReference>
<protein>
    <recommendedName>
        <fullName evidence="8">Fork-head domain-containing protein</fullName>
    </recommendedName>
</protein>
<evidence type="ECO:0000259" key="8">
    <source>
        <dbReference type="PROSITE" id="PS50039"/>
    </source>
</evidence>
<evidence type="ECO:0000256" key="3">
    <source>
        <dbReference type="ARBA" id="ARBA00023125"/>
    </source>
</evidence>
<dbReference type="InterPro" id="IPR036390">
    <property type="entry name" value="WH_DNA-bd_sf"/>
</dbReference>
<accession>A0A819E731</accession>
<dbReference type="PANTHER" id="PTHR11829:SF377">
    <property type="entry name" value="FORK HEAD DOMAIN-CONTAINING PROTEIN FD4-RELATED"/>
    <property type="match status" value="1"/>
</dbReference>
<dbReference type="Proteomes" id="UP000663836">
    <property type="component" value="Unassembled WGS sequence"/>
</dbReference>
<keyword evidence="5 6" id="KW-0539">Nucleus</keyword>
<dbReference type="PRINTS" id="PR00053">
    <property type="entry name" value="FORKHEAD"/>
</dbReference>
<dbReference type="InterPro" id="IPR001766">
    <property type="entry name" value="Fork_head_dom"/>
</dbReference>
<dbReference type="InterPro" id="IPR018122">
    <property type="entry name" value="TF_fork_head_CS_1"/>
</dbReference>
<dbReference type="InterPro" id="IPR036388">
    <property type="entry name" value="WH-like_DNA-bd_sf"/>
</dbReference>
<evidence type="ECO:0000256" key="2">
    <source>
        <dbReference type="ARBA" id="ARBA00023015"/>
    </source>
</evidence>
<dbReference type="EMBL" id="CAJOBD010001980">
    <property type="protein sequence ID" value="CAF3845780.1"/>
    <property type="molecule type" value="Genomic_DNA"/>
</dbReference>
<dbReference type="InterPro" id="IPR050211">
    <property type="entry name" value="FOX_domain-containing"/>
</dbReference>
<dbReference type="AlphaFoldDB" id="A0A819E731"/>
<dbReference type="SMART" id="SM00339">
    <property type="entry name" value="FH"/>
    <property type="match status" value="1"/>
</dbReference>
<dbReference type="PANTHER" id="PTHR11829">
    <property type="entry name" value="FORKHEAD BOX PROTEIN"/>
    <property type="match status" value="1"/>
</dbReference>
<evidence type="ECO:0000313" key="10">
    <source>
        <dbReference type="EMBL" id="CAF3845780.1"/>
    </source>
</evidence>
<gene>
    <name evidence="10" type="ORF">JBS370_LOCUS17939</name>
    <name evidence="9" type="ORF">ZHD862_LOCUS31576</name>
</gene>
<keyword evidence="3 6" id="KW-0238">DNA-binding</keyword>
<comment type="subcellular location">
    <subcellularLocation>
        <location evidence="1 6">Nucleus</location>
    </subcellularLocation>
</comment>
<feature type="compositionally biased region" description="Acidic residues" evidence="7">
    <location>
        <begin position="120"/>
        <end position="136"/>
    </location>
</feature>
<keyword evidence="4" id="KW-0804">Transcription</keyword>
<evidence type="ECO:0000256" key="4">
    <source>
        <dbReference type="ARBA" id="ARBA00023163"/>
    </source>
</evidence>
<name>A0A819E731_9BILA</name>
<feature type="DNA-binding region" description="Fork-head" evidence="6">
    <location>
        <begin position="13"/>
        <end position="107"/>
    </location>
</feature>
<dbReference type="PROSITE" id="PS50039">
    <property type="entry name" value="FORK_HEAD_3"/>
    <property type="match status" value="1"/>
</dbReference>